<dbReference type="EC" id="2.1.1.163" evidence="2"/>
<protein>
    <submittedName>
        <fullName evidence="2">Demethylmenaquinone methyltransferase</fullName>
        <ecNumber evidence="2">2.1.1.163</ecNumber>
    </submittedName>
</protein>
<dbReference type="KEGG" id="aagg:ETAA8_02940"/>
<dbReference type="CDD" id="cd02440">
    <property type="entry name" value="AdoMet_MTases"/>
    <property type="match status" value="1"/>
</dbReference>
<dbReference type="Gene3D" id="3.40.50.150">
    <property type="entry name" value="Vaccinia Virus protein VP39"/>
    <property type="match status" value="1"/>
</dbReference>
<accession>A0A517Y4R6</accession>
<keyword evidence="3" id="KW-1185">Reference proteome</keyword>
<dbReference type="InterPro" id="IPR013216">
    <property type="entry name" value="Methyltransf_11"/>
</dbReference>
<dbReference type="EMBL" id="CP036274">
    <property type="protein sequence ID" value="QDU25231.1"/>
    <property type="molecule type" value="Genomic_DNA"/>
</dbReference>
<dbReference type="InterPro" id="IPR029063">
    <property type="entry name" value="SAM-dependent_MTases_sf"/>
</dbReference>
<dbReference type="Pfam" id="PF08241">
    <property type="entry name" value="Methyltransf_11"/>
    <property type="match status" value="1"/>
</dbReference>
<name>A0A517Y4R6_9BACT</name>
<evidence type="ECO:0000313" key="3">
    <source>
        <dbReference type="Proteomes" id="UP000315017"/>
    </source>
</evidence>
<feature type="domain" description="Methyltransferase type 11" evidence="1">
    <location>
        <begin position="51"/>
        <end position="150"/>
    </location>
</feature>
<organism evidence="2 3">
    <name type="scientific">Anatilimnocola aggregata</name>
    <dbReference type="NCBI Taxonomy" id="2528021"/>
    <lineage>
        <taxon>Bacteria</taxon>
        <taxon>Pseudomonadati</taxon>
        <taxon>Planctomycetota</taxon>
        <taxon>Planctomycetia</taxon>
        <taxon>Pirellulales</taxon>
        <taxon>Pirellulaceae</taxon>
        <taxon>Anatilimnocola</taxon>
    </lineage>
</organism>
<reference evidence="2 3" key="1">
    <citation type="submission" date="2019-02" db="EMBL/GenBank/DDBJ databases">
        <title>Deep-cultivation of Planctomycetes and their phenomic and genomic characterization uncovers novel biology.</title>
        <authorList>
            <person name="Wiegand S."/>
            <person name="Jogler M."/>
            <person name="Boedeker C."/>
            <person name="Pinto D."/>
            <person name="Vollmers J."/>
            <person name="Rivas-Marin E."/>
            <person name="Kohn T."/>
            <person name="Peeters S.H."/>
            <person name="Heuer A."/>
            <person name="Rast P."/>
            <person name="Oberbeckmann S."/>
            <person name="Bunk B."/>
            <person name="Jeske O."/>
            <person name="Meyerdierks A."/>
            <person name="Storesund J.E."/>
            <person name="Kallscheuer N."/>
            <person name="Luecker S."/>
            <person name="Lage O.M."/>
            <person name="Pohl T."/>
            <person name="Merkel B.J."/>
            <person name="Hornburger P."/>
            <person name="Mueller R.-W."/>
            <person name="Bruemmer F."/>
            <person name="Labrenz M."/>
            <person name="Spormann A.M."/>
            <person name="Op den Camp H."/>
            <person name="Overmann J."/>
            <person name="Amann R."/>
            <person name="Jetten M.S.M."/>
            <person name="Mascher T."/>
            <person name="Medema M.H."/>
            <person name="Devos D.P."/>
            <person name="Kaster A.-K."/>
            <person name="Ovreas L."/>
            <person name="Rohde M."/>
            <person name="Galperin M.Y."/>
            <person name="Jogler C."/>
        </authorList>
    </citation>
    <scope>NUCLEOTIDE SEQUENCE [LARGE SCALE GENOMIC DNA]</scope>
    <source>
        <strain evidence="2 3">ETA_A8</strain>
    </source>
</reference>
<dbReference type="AlphaFoldDB" id="A0A517Y4R6"/>
<proteinExistence type="predicted"/>
<sequence>MSTQIAKRGSSAKQQSLPDYAANLQAFHVEFANELRAMLQQLPIAPGMQVLEVAAGDGQFAIWLNELVGTEGKVTAVDISRAWLKEATVKLEDQQADGVELQQADATQLPFDDASFDFVWCAQSLYSLPRIGDCLAEMRRVLRPGGTLAILENDSLHHLLLPWPVDLELQIHTAQLRAFRAQSRQPARFYAGRWLSRLLRKAGLQRPQERCFASTRQQPLSNMAERYFSTYVQGVRERVEPWLSKRALRRLDQLIDPDHSRCLWKQSDFVAVCIDRVVWAQRSRRAK</sequence>
<dbReference type="RefSeq" id="WP_145083832.1">
    <property type="nucleotide sequence ID" value="NZ_CP036274.1"/>
</dbReference>
<dbReference type="GO" id="GO:0008757">
    <property type="term" value="F:S-adenosylmethionine-dependent methyltransferase activity"/>
    <property type="evidence" value="ECO:0007669"/>
    <property type="project" value="InterPro"/>
</dbReference>
<keyword evidence="2" id="KW-0489">Methyltransferase</keyword>
<dbReference type="PANTHER" id="PTHR42912">
    <property type="entry name" value="METHYLTRANSFERASE"/>
    <property type="match status" value="1"/>
</dbReference>
<dbReference type="SUPFAM" id="SSF53335">
    <property type="entry name" value="S-adenosyl-L-methionine-dependent methyltransferases"/>
    <property type="match status" value="1"/>
</dbReference>
<dbReference type="InterPro" id="IPR050508">
    <property type="entry name" value="Methyltransf_Superfamily"/>
</dbReference>
<dbReference type="GO" id="GO:0043770">
    <property type="term" value="F:demethylmenaquinone methyltransferase activity"/>
    <property type="evidence" value="ECO:0007669"/>
    <property type="project" value="UniProtKB-EC"/>
</dbReference>
<dbReference type="OrthoDB" id="9795634at2"/>
<dbReference type="GO" id="GO:0032259">
    <property type="term" value="P:methylation"/>
    <property type="evidence" value="ECO:0007669"/>
    <property type="project" value="UniProtKB-KW"/>
</dbReference>
<keyword evidence="2" id="KW-0808">Transferase</keyword>
<gene>
    <name evidence="2" type="primary">ubiE_1</name>
    <name evidence="2" type="ORF">ETAA8_02940</name>
</gene>
<evidence type="ECO:0000313" key="2">
    <source>
        <dbReference type="EMBL" id="QDU25231.1"/>
    </source>
</evidence>
<dbReference type="PANTHER" id="PTHR42912:SF93">
    <property type="entry name" value="N6-ADENOSINE-METHYLTRANSFERASE TMT1A"/>
    <property type="match status" value="1"/>
</dbReference>
<dbReference type="Proteomes" id="UP000315017">
    <property type="component" value="Chromosome"/>
</dbReference>
<evidence type="ECO:0000259" key="1">
    <source>
        <dbReference type="Pfam" id="PF08241"/>
    </source>
</evidence>